<dbReference type="Ensembl" id="ENSLBET00000008083.1">
    <property type="protein sequence ID" value="ENSLBEP00000007692.1"/>
    <property type="gene ID" value="ENSLBEG00000005951.1"/>
</dbReference>
<keyword evidence="2" id="KW-1185">Reference proteome</keyword>
<dbReference type="Proteomes" id="UP000261660">
    <property type="component" value="Unplaced"/>
</dbReference>
<proteinExistence type="predicted"/>
<dbReference type="GeneTree" id="ENSGT00960000186709"/>
<evidence type="ECO:0000313" key="2">
    <source>
        <dbReference type="Proteomes" id="UP000261660"/>
    </source>
</evidence>
<reference evidence="1" key="1">
    <citation type="submission" date="2025-08" db="UniProtKB">
        <authorList>
            <consortium name="Ensembl"/>
        </authorList>
    </citation>
    <scope>IDENTIFICATION</scope>
</reference>
<protein>
    <submittedName>
        <fullName evidence="1">Uncharacterized protein</fullName>
    </submittedName>
</protein>
<accession>A0A3Q3ENP5</accession>
<evidence type="ECO:0000313" key="1">
    <source>
        <dbReference type="Ensembl" id="ENSLBEP00000007692.1"/>
    </source>
</evidence>
<dbReference type="AlphaFoldDB" id="A0A3Q3ENP5"/>
<sequence>VVPGAVIDLGLSSFDFDGAGAHVQQQEQTSIQQLHRKEVHLVVLLALGVPSVLGLTVGEKDQPVRFGGAEVEGDGADAFCVPFRQRQEGVRGLEVDWVEGGYVFALEDHVALEFHLGVHDAGQTGELQADIVVFIHHLGKTHSILNMYMSFHTSVENMS</sequence>
<organism evidence="1 2">
    <name type="scientific">Labrus bergylta</name>
    <name type="common">ballan wrasse</name>
    <dbReference type="NCBI Taxonomy" id="56723"/>
    <lineage>
        <taxon>Eukaryota</taxon>
        <taxon>Metazoa</taxon>
        <taxon>Chordata</taxon>
        <taxon>Craniata</taxon>
        <taxon>Vertebrata</taxon>
        <taxon>Euteleostomi</taxon>
        <taxon>Actinopterygii</taxon>
        <taxon>Neopterygii</taxon>
        <taxon>Teleostei</taxon>
        <taxon>Neoteleostei</taxon>
        <taxon>Acanthomorphata</taxon>
        <taxon>Eupercaria</taxon>
        <taxon>Labriformes</taxon>
        <taxon>Labridae</taxon>
        <taxon>Labrus</taxon>
    </lineage>
</organism>
<reference evidence="1" key="2">
    <citation type="submission" date="2025-09" db="UniProtKB">
        <authorList>
            <consortium name="Ensembl"/>
        </authorList>
    </citation>
    <scope>IDENTIFICATION</scope>
</reference>
<dbReference type="InParanoid" id="A0A3Q3ENP5"/>
<name>A0A3Q3ENP5_9LABR</name>